<keyword evidence="1" id="KW-0675">Receptor</keyword>
<accession>W4UUA1</accession>
<keyword evidence="2" id="KW-1185">Reference proteome</keyword>
<comment type="caution">
    <text evidence="1">The sequence shown here is derived from an EMBL/GenBank/DDBJ whole genome shotgun (WGS) entry which is preliminary data.</text>
</comment>
<dbReference type="AlphaFoldDB" id="W4UUA1"/>
<protein>
    <submittedName>
        <fullName evidence="1">TonB-dependent receptor</fullName>
    </submittedName>
</protein>
<name>W4UUA1_9BACE</name>
<reference evidence="1 2" key="1">
    <citation type="journal article" date="2014" name="Genome Announc.">
        <title>Draft Genome Sequence of Bacteroides reticulotermitis Strain JCM 10512T, Isolated from the Gut of a Termite.</title>
        <authorList>
            <person name="Yuki M."/>
            <person name="Oshima K."/>
            <person name="Suda W."/>
            <person name="Sakamoto M."/>
            <person name="Iida T."/>
            <person name="Hattori M."/>
            <person name="Ohkuma M."/>
        </authorList>
    </citation>
    <scope>NUCLEOTIDE SEQUENCE [LARGE SCALE GENOMIC DNA]</scope>
    <source>
        <strain evidence="1 2">JCM 10512</strain>
    </source>
</reference>
<dbReference type="STRING" id="1445607.JCM10512_3196"/>
<gene>
    <name evidence="1" type="ORF">JCM10512_3196</name>
</gene>
<dbReference type="EMBL" id="BAIV01000020">
    <property type="protein sequence ID" value="GAE84825.1"/>
    <property type="molecule type" value="Genomic_DNA"/>
</dbReference>
<evidence type="ECO:0000313" key="1">
    <source>
        <dbReference type="EMBL" id="GAE84825.1"/>
    </source>
</evidence>
<sequence>MPLLKGTDYKSYLSDVGLTYYDNMGDFFTAFPFMSDPNNKYNYLYNNKTDWQDKIYKNGFVTDNLFRVEGGDAIAKYDLSLGYAMENGILEKTKSQRYHTQLNTNVLISKKIEMFVTAGLAI</sequence>
<organism evidence="1 2">
    <name type="scientific">Bacteroides reticulotermitis JCM 10512</name>
    <dbReference type="NCBI Taxonomy" id="1445607"/>
    <lineage>
        <taxon>Bacteria</taxon>
        <taxon>Pseudomonadati</taxon>
        <taxon>Bacteroidota</taxon>
        <taxon>Bacteroidia</taxon>
        <taxon>Bacteroidales</taxon>
        <taxon>Bacteroidaceae</taxon>
        <taxon>Bacteroides</taxon>
    </lineage>
</organism>
<proteinExistence type="predicted"/>
<dbReference type="Proteomes" id="UP000019131">
    <property type="component" value="Unassembled WGS sequence"/>
</dbReference>
<evidence type="ECO:0000313" key="2">
    <source>
        <dbReference type="Proteomes" id="UP000019131"/>
    </source>
</evidence>